<accession>A0A1G5XV44</accession>
<reference evidence="6 7" key="1">
    <citation type="submission" date="2016-10" db="EMBL/GenBank/DDBJ databases">
        <authorList>
            <person name="de Groot N.N."/>
        </authorList>
    </citation>
    <scope>NUCLEOTIDE SEQUENCE [LARGE SCALE GENOMIC DNA]</scope>
    <source>
        <strain evidence="6 7">CGMCC 1.12097</strain>
    </source>
</reference>
<organism evidence="6 7">
    <name type="scientific">Mesorhizobium qingshengii</name>
    <dbReference type="NCBI Taxonomy" id="1165689"/>
    <lineage>
        <taxon>Bacteria</taxon>
        <taxon>Pseudomonadati</taxon>
        <taxon>Pseudomonadota</taxon>
        <taxon>Alphaproteobacteria</taxon>
        <taxon>Hyphomicrobiales</taxon>
        <taxon>Phyllobacteriaceae</taxon>
        <taxon>Mesorhizobium</taxon>
    </lineage>
</organism>
<dbReference type="PANTHER" id="PTHR10961:SF46">
    <property type="entry name" value="PEROXISOMAL SARCOSINE OXIDASE"/>
    <property type="match status" value="1"/>
</dbReference>
<dbReference type="SUPFAM" id="SSF51905">
    <property type="entry name" value="FAD/NAD(P)-binding domain"/>
    <property type="match status" value="1"/>
</dbReference>
<dbReference type="AlphaFoldDB" id="A0A1G5XV44"/>
<evidence type="ECO:0000256" key="2">
    <source>
        <dbReference type="ARBA" id="ARBA00022630"/>
    </source>
</evidence>
<dbReference type="STRING" id="1165689.SAMN02927914_02611"/>
<dbReference type="EMBL" id="FMXM01000007">
    <property type="protein sequence ID" value="SDA74368.1"/>
    <property type="molecule type" value="Genomic_DNA"/>
</dbReference>
<sequence>MNVIVVGAGIAGLSTAWSLVKAGHSVSIVEQGPIPNPLAASGDHHRIIRRAYRAGTGYGRLITEAYQAWDEMWADLGENHLDARGFVCISREPGDEAEEYREGLEEGNFPFELLEPDAAVERWPFLEAGSFRYAYYSTEGGALHCRKIASGLARWLRANGANVYENSKVVEVDAEAGRIVLAGGETMQADRIVIAAGAWVLKLFPELDGELKTYRTALAYVEPPADLEAAWQAAPVVLDIGGAVDGYVIPPSGGAGMKFGSGLHRVPTSDADWNRQPVAGEGEAIRNLFSPPIARIGEYRVTEVVTCAYTFTADEKFMAHEKGKCLVVSACSGHGYKFGAAVGRRVAACVGDGNVADLKAWLRAEVA</sequence>
<dbReference type="PANTHER" id="PTHR10961">
    <property type="entry name" value="PEROXISOMAL SARCOSINE OXIDASE"/>
    <property type="match status" value="1"/>
</dbReference>
<evidence type="ECO:0000259" key="5">
    <source>
        <dbReference type="Pfam" id="PF01266"/>
    </source>
</evidence>
<evidence type="ECO:0000256" key="3">
    <source>
        <dbReference type="ARBA" id="ARBA00022827"/>
    </source>
</evidence>
<evidence type="ECO:0000256" key="4">
    <source>
        <dbReference type="ARBA" id="ARBA00023002"/>
    </source>
</evidence>
<name>A0A1G5XV44_9HYPH</name>
<dbReference type="Pfam" id="PF01266">
    <property type="entry name" value="DAO"/>
    <property type="match status" value="1"/>
</dbReference>
<dbReference type="Gene3D" id="3.50.50.60">
    <property type="entry name" value="FAD/NAD(P)-binding domain"/>
    <property type="match status" value="1"/>
</dbReference>
<keyword evidence="4" id="KW-0560">Oxidoreductase</keyword>
<dbReference type="Proteomes" id="UP000198588">
    <property type="component" value="Unassembled WGS sequence"/>
</dbReference>
<protein>
    <submittedName>
        <fullName evidence="6">Sarcosine oxidase</fullName>
    </submittedName>
</protein>
<dbReference type="InterPro" id="IPR036188">
    <property type="entry name" value="FAD/NAD-bd_sf"/>
</dbReference>
<proteinExistence type="predicted"/>
<dbReference type="GO" id="GO:0050660">
    <property type="term" value="F:flavin adenine dinucleotide binding"/>
    <property type="evidence" value="ECO:0007669"/>
    <property type="project" value="InterPro"/>
</dbReference>
<evidence type="ECO:0000313" key="6">
    <source>
        <dbReference type="EMBL" id="SDA74368.1"/>
    </source>
</evidence>
<dbReference type="Gene3D" id="3.30.9.10">
    <property type="entry name" value="D-Amino Acid Oxidase, subunit A, domain 2"/>
    <property type="match status" value="1"/>
</dbReference>
<dbReference type="GO" id="GO:0008115">
    <property type="term" value="F:sarcosine oxidase activity"/>
    <property type="evidence" value="ECO:0007669"/>
    <property type="project" value="TreeGrafter"/>
</dbReference>
<comment type="cofactor">
    <cofactor evidence="1">
        <name>FAD</name>
        <dbReference type="ChEBI" id="CHEBI:57692"/>
    </cofactor>
</comment>
<keyword evidence="3" id="KW-0274">FAD</keyword>
<dbReference type="InterPro" id="IPR006076">
    <property type="entry name" value="FAD-dep_OxRdtase"/>
</dbReference>
<keyword evidence="2" id="KW-0285">Flavoprotein</keyword>
<gene>
    <name evidence="6" type="ORF">SAMN02927914_02611</name>
</gene>
<dbReference type="OrthoDB" id="9806257at2"/>
<dbReference type="InterPro" id="IPR045170">
    <property type="entry name" value="MTOX"/>
</dbReference>
<evidence type="ECO:0000313" key="7">
    <source>
        <dbReference type="Proteomes" id="UP000198588"/>
    </source>
</evidence>
<feature type="domain" description="FAD dependent oxidoreductase" evidence="5">
    <location>
        <begin position="3"/>
        <end position="348"/>
    </location>
</feature>
<evidence type="ECO:0000256" key="1">
    <source>
        <dbReference type="ARBA" id="ARBA00001974"/>
    </source>
</evidence>
<dbReference type="RefSeq" id="WP_091578201.1">
    <property type="nucleotide sequence ID" value="NZ_FMXM01000007.1"/>
</dbReference>